<reference evidence="1 2" key="1">
    <citation type="journal article" date="2023" name="Sci. Data">
        <title>Genome assembly of the Korean intertidal mud-creeper Batillaria attramentaria.</title>
        <authorList>
            <person name="Patra A.K."/>
            <person name="Ho P.T."/>
            <person name="Jun S."/>
            <person name="Lee S.J."/>
            <person name="Kim Y."/>
            <person name="Won Y.J."/>
        </authorList>
    </citation>
    <scope>NUCLEOTIDE SEQUENCE [LARGE SCALE GENOMIC DNA]</scope>
    <source>
        <strain evidence="1">Wonlab-2016</strain>
    </source>
</reference>
<accession>A0ABD0J0M6</accession>
<evidence type="ECO:0000313" key="1">
    <source>
        <dbReference type="EMBL" id="KAK7445799.1"/>
    </source>
</evidence>
<evidence type="ECO:0000313" key="2">
    <source>
        <dbReference type="Proteomes" id="UP001519460"/>
    </source>
</evidence>
<gene>
    <name evidence="1" type="ORF">BaRGS_00040314</name>
</gene>
<feature type="non-terminal residue" evidence="1">
    <location>
        <position position="1"/>
    </location>
</feature>
<feature type="non-terminal residue" evidence="1">
    <location>
        <position position="83"/>
    </location>
</feature>
<keyword evidence="2" id="KW-1185">Reference proteome</keyword>
<organism evidence="1 2">
    <name type="scientific">Batillaria attramentaria</name>
    <dbReference type="NCBI Taxonomy" id="370345"/>
    <lineage>
        <taxon>Eukaryota</taxon>
        <taxon>Metazoa</taxon>
        <taxon>Spiralia</taxon>
        <taxon>Lophotrochozoa</taxon>
        <taxon>Mollusca</taxon>
        <taxon>Gastropoda</taxon>
        <taxon>Caenogastropoda</taxon>
        <taxon>Sorbeoconcha</taxon>
        <taxon>Cerithioidea</taxon>
        <taxon>Batillariidae</taxon>
        <taxon>Batillaria</taxon>
    </lineage>
</organism>
<name>A0ABD0J0M6_9CAEN</name>
<comment type="caution">
    <text evidence="1">The sequence shown here is derived from an EMBL/GenBank/DDBJ whole genome shotgun (WGS) entry which is preliminary data.</text>
</comment>
<proteinExistence type="predicted"/>
<dbReference type="EMBL" id="JACVVK020000789">
    <property type="protein sequence ID" value="KAK7445799.1"/>
    <property type="molecule type" value="Genomic_DNA"/>
</dbReference>
<sequence>SKVPCGPTIARVTITSSKQAAGWKTLKLADLIQQLFTVVEAQYRETRRACVGIGNFELSSQFLRFNIPRDVYYAKTSKQRNLH</sequence>
<dbReference type="Proteomes" id="UP001519460">
    <property type="component" value="Unassembled WGS sequence"/>
</dbReference>
<protein>
    <submittedName>
        <fullName evidence="1">Uncharacterized protein</fullName>
    </submittedName>
</protein>
<dbReference type="AlphaFoldDB" id="A0ABD0J0M6"/>